<dbReference type="SUPFAM" id="SSF53901">
    <property type="entry name" value="Thiolase-like"/>
    <property type="match status" value="2"/>
</dbReference>
<organism evidence="2 3">
    <name type="scientific">Dactylosporangium fulvum</name>
    <dbReference type="NCBI Taxonomy" id="53359"/>
    <lineage>
        <taxon>Bacteria</taxon>
        <taxon>Bacillati</taxon>
        <taxon>Actinomycetota</taxon>
        <taxon>Actinomycetes</taxon>
        <taxon>Micromonosporales</taxon>
        <taxon>Micromonosporaceae</taxon>
        <taxon>Dactylosporangium</taxon>
    </lineage>
</organism>
<evidence type="ECO:0000259" key="1">
    <source>
        <dbReference type="Pfam" id="PF22691"/>
    </source>
</evidence>
<sequence length="400" mass="42969">MKHSDVVIAGYGDAYGTDEDPKYTTELAVDAFLDLVNKTGISRDLIGGVFSGRSPTMDLRPQWNNIISSYLKITPEYSSEVTSHGAGVNATLAYASAFVSAGIIDYALILVADNPGTSASHIKKTAGYDSDPEFELPYGPTVPSIYAQGASRYMHEYGVTEEDLAQVAVDHQAWAVHHPYSAKGRKGEITIDTVLRSRMIADPIRLWNSAIWGPQGTGGALLVTSAERAADLTDKPVRILGFGGMNTHEYATDRMALRASPYDLGPLPNLTHTGARHAAQRAFKMAGITASDVGMVQCGNNFTHMAMIFMEDFGFCEKGQAPQLVRSGRLRPGGDLPWNTNGGWLSFGQPGISCGMDPIIEAVRQLRGEALGLQVENPGIALTHAVGGMMACHHVTLLSR</sequence>
<feature type="domain" description="Thiolase C-terminal" evidence="1">
    <location>
        <begin position="267"/>
        <end position="400"/>
    </location>
</feature>
<evidence type="ECO:0000313" key="3">
    <source>
        <dbReference type="Proteomes" id="UP001059617"/>
    </source>
</evidence>
<dbReference type="Proteomes" id="UP001059617">
    <property type="component" value="Chromosome"/>
</dbReference>
<evidence type="ECO:0000313" key="2">
    <source>
        <dbReference type="EMBL" id="UWP80092.1"/>
    </source>
</evidence>
<reference evidence="2" key="1">
    <citation type="submission" date="2021-04" db="EMBL/GenBank/DDBJ databases">
        <authorList>
            <person name="Hartkoorn R.C."/>
            <person name="Beaudoing E."/>
            <person name="Hot D."/>
        </authorList>
    </citation>
    <scope>NUCLEOTIDE SEQUENCE</scope>
    <source>
        <strain evidence="2">NRRL B-16292</strain>
    </source>
</reference>
<dbReference type="Pfam" id="PF22691">
    <property type="entry name" value="Thiolase_C_1"/>
    <property type="match status" value="1"/>
</dbReference>
<accession>A0ABY5VQP3</accession>
<dbReference type="PANTHER" id="PTHR42870">
    <property type="entry name" value="ACETYL-COA C-ACETYLTRANSFERASE"/>
    <property type="match status" value="1"/>
</dbReference>
<dbReference type="Gene3D" id="3.40.47.10">
    <property type="match status" value="1"/>
</dbReference>
<dbReference type="CDD" id="cd00829">
    <property type="entry name" value="SCP-x_thiolase"/>
    <property type="match status" value="1"/>
</dbReference>
<gene>
    <name evidence="2" type="ORF">Dfulv_33690</name>
</gene>
<reference evidence="2" key="2">
    <citation type="submission" date="2022-09" db="EMBL/GenBank/DDBJ databases">
        <title>Biosynthetic gene clusters of Dactylosporangioum fulvum.</title>
        <authorList>
            <person name="Caradec T."/>
        </authorList>
    </citation>
    <scope>NUCLEOTIDE SEQUENCE</scope>
    <source>
        <strain evidence="2">NRRL B-16292</strain>
    </source>
</reference>
<dbReference type="RefSeq" id="WP_259857850.1">
    <property type="nucleotide sequence ID" value="NZ_BAAAST010000016.1"/>
</dbReference>
<name>A0ABY5VQP3_9ACTN</name>
<keyword evidence="3" id="KW-1185">Reference proteome</keyword>
<dbReference type="PANTHER" id="PTHR42870:SF1">
    <property type="entry name" value="NON-SPECIFIC LIPID-TRANSFER PROTEIN-LIKE 2"/>
    <property type="match status" value="1"/>
</dbReference>
<protein>
    <submittedName>
        <fullName evidence="2">Thiolase family protein</fullName>
    </submittedName>
</protein>
<dbReference type="InterPro" id="IPR016039">
    <property type="entry name" value="Thiolase-like"/>
</dbReference>
<dbReference type="InterPro" id="IPR055140">
    <property type="entry name" value="Thiolase_C_2"/>
</dbReference>
<proteinExistence type="predicted"/>
<dbReference type="EMBL" id="CP073720">
    <property type="protein sequence ID" value="UWP80092.1"/>
    <property type="molecule type" value="Genomic_DNA"/>
</dbReference>